<dbReference type="AlphaFoldDB" id="A0A8S1BNS3"/>
<accession>A0A8S1BNS3</accession>
<feature type="region of interest" description="Disordered" evidence="1">
    <location>
        <begin position="28"/>
        <end position="103"/>
    </location>
</feature>
<organism evidence="2 3">
    <name type="scientific">Arctia plantaginis</name>
    <name type="common">Wood tiger moth</name>
    <name type="synonym">Phalaena plantaginis</name>
    <dbReference type="NCBI Taxonomy" id="874455"/>
    <lineage>
        <taxon>Eukaryota</taxon>
        <taxon>Metazoa</taxon>
        <taxon>Ecdysozoa</taxon>
        <taxon>Arthropoda</taxon>
        <taxon>Hexapoda</taxon>
        <taxon>Insecta</taxon>
        <taxon>Pterygota</taxon>
        <taxon>Neoptera</taxon>
        <taxon>Endopterygota</taxon>
        <taxon>Lepidoptera</taxon>
        <taxon>Glossata</taxon>
        <taxon>Ditrysia</taxon>
        <taxon>Noctuoidea</taxon>
        <taxon>Erebidae</taxon>
        <taxon>Arctiinae</taxon>
        <taxon>Arctia</taxon>
    </lineage>
</organism>
<dbReference type="OrthoDB" id="6059830at2759"/>
<feature type="compositionally biased region" description="Low complexity" evidence="1">
    <location>
        <begin position="44"/>
        <end position="54"/>
    </location>
</feature>
<gene>
    <name evidence="2" type="ORF">APLA_LOCUS16918</name>
</gene>
<reference evidence="2 3" key="1">
    <citation type="submission" date="2020-04" db="EMBL/GenBank/DDBJ databases">
        <authorList>
            <person name="Wallbank WR R."/>
            <person name="Pardo Diaz C."/>
            <person name="Kozak K."/>
            <person name="Martin S."/>
            <person name="Jiggins C."/>
            <person name="Moest M."/>
            <person name="Warren A I."/>
            <person name="Byers J.R.P. K."/>
            <person name="Montejo-Kovacevich G."/>
            <person name="Yen C E."/>
        </authorList>
    </citation>
    <scope>NUCLEOTIDE SEQUENCE [LARGE SCALE GENOMIC DNA]</scope>
</reference>
<evidence type="ECO:0000313" key="3">
    <source>
        <dbReference type="Proteomes" id="UP000494256"/>
    </source>
</evidence>
<evidence type="ECO:0000256" key="1">
    <source>
        <dbReference type="SAM" id="MobiDB-lite"/>
    </source>
</evidence>
<protein>
    <submittedName>
        <fullName evidence="2">Uncharacterized protein</fullName>
    </submittedName>
</protein>
<feature type="non-terminal residue" evidence="2">
    <location>
        <position position="1"/>
    </location>
</feature>
<evidence type="ECO:0000313" key="2">
    <source>
        <dbReference type="EMBL" id="CAB3260093.1"/>
    </source>
</evidence>
<proteinExistence type="predicted"/>
<dbReference type="Proteomes" id="UP000494256">
    <property type="component" value="Unassembled WGS sequence"/>
</dbReference>
<comment type="caution">
    <text evidence="2">The sequence shown here is derived from an EMBL/GenBank/DDBJ whole genome shotgun (WGS) entry which is preliminary data.</text>
</comment>
<sequence>MKKNNLTNAGNEKEIADVTHAWAAAARTVDSWSDRRCRPGSQPAAIDTGAAAGARRVGQPAPGHEIYPPPRDTGGKRRGDPNRARVIHGGSPASSWRMSGAPPPQAPWLALAPPFYQANHS</sequence>
<dbReference type="EMBL" id="CADEBD010000776">
    <property type="protein sequence ID" value="CAB3260093.1"/>
    <property type="molecule type" value="Genomic_DNA"/>
</dbReference>
<name>A0A8S1BNS3_ARCPL</name>
<feature type="compositionally biased region" description="Basic and acidic residues" evidence="1">
    <location>
        <begin position="73"/>
        <end position="83"/>
    </location>
</feature>